<evidence type="ECO:0000256" key="1">
    <source>
        <dbReference type="SAM" id="Coils"/>
    </source>
</evidence>
<keyword evidence="4" id="KW-1185">Reference proteome</keyword>
<dbReference type="Proteomes" id="UP001151760">
    <property type="component" value="Unassembled WGS sequence"/>
</dbReference>
<dbReference type="InterPro" id="IPR039537">
    <property type="entry name" value="Retrotran_Ty1/copia-like"/>
</dbReference>
<gene>
    <name evidence="3" type="ORF">Tco_0939890</name>
</gene>
<organism evidence="3 4">
    <name type="scientific">Tanacetum coccineum</name>
    <dbReference type="NCBI Taxonomy" id="301880"/>
    <lineage>
        <taxon>Eukaryota</taxon>
        <taxon>Viridiplantae</taxon>
        <taxon>Streptophyta</taxon>
        <taxon>Embryophyta</taxon>
        <taxon>Tracheophyta</taxon>
        <taxon>Spermatophyta</taxon>
        <taxon>Magnoliopsida</taxon>
        <taxon>eudicotyledons</taxon>
        <taxon>Gunneridae</taxon>
        <taxon>Pentapetalae</taxon>
        <taxon>asterids</taxon>
        <taxon>campanulids</taxon>
        <taxon>Asterales</taxon>
        <taxon>Asteraceae</taxon>
        <taxon>Asteroideae</taxon>
        <taxon>Anthemideae</taxon>
        <taxon>Anthemidinae</taxon>
        <taxon>Tanacetum</taxon>
    </lineage>
</organism>
<evidence type="ECO:0000313" key="4">
    <source>
        <dbReference type="Proteomes" id="UP001151760"/>
    </source>
</evidence>
<dbReference type="SUPFAM" id="SSF53098">
    <property type="entry name" value="Ribonuclease H-like"/>
    <property type="match status" value="1"/>
</dbReference>
<dbReference type="Pfam" id="PF25597">
    <property type="entry name" value="SH3_retrovirus"/>
    <property type="match status" value="1"/>
</dbReference>
<sequence length="646" mass="73172">MILESVKHGPLIWPTIEENGVIRTKKYVELVSKDLWEKVQLLMQGGITSSILLKIVQDDEWSMNITKSKLETIQVNTKFLNSLPPEWSKFVIDVKLVKDLKTTNFDQLHAYLEQHELHAIEVHLIGLSTTTIYSGLAVLVFKQGDDPIDAINKMMSFLSTVVTSRFPSTNNQLRNSSNPRQQATIHDGRVTVQPLQGRQNSYAAGEGHMERQCPKPKRKRDATWFRDKVLLVEAQRNGKVLNEEESKFLADPGIAKGPVTHSVITHNATYQADALDAYDYDSRVINRLYMPKQFYGQICLVTGSMFSSSLKVTKEQLQAKDTTIKKLKANIKRLNKTPTTNSVKKDIDEIETINIELEHRVTKLIVENELLKQTYDEIKPSRVHAKEHAESLVNKLNQKRPKVPKSVQNSKPKVAKSMTANRMEPGTSWGSDTLVAPSSSSLIDCRFGDSTEVFHMGKVLTSKDEAPDFIIKFLKMIQVRLNATVRNIHTDNGTEFVNQTQQNRTLVEAARTMLIFAQAPLFLLAEAIATACYTQNRSPIRRRHGKTPYDLLHDRKPYLSYLYIFGALCYPNNNSENLGKLQAKADIGIFIGYAPKKKAYRIYNRCIRKIIETIHVDFDELTAMAFEQLGSGPGLQCLTPATLTRQ</sequence>
<dbReference type="PANTHER" id="PTHR42648">
    <property type="entry name" value="TRANSPOSASE, PUTATIVE-RELATED"/>
    <property type="match status" value="1"/>
</dbReference>
<dbReference type="PANTHER" id="PTHR42648:SF18">
    <property type="entry name" value="RETROTRANSPOSON, UNCLASSIFIED-LIKE PROTEIN"/>
    <property type="match status" value="1"/>
</dbReference>
<dbReference type="EMBL" id="BQNB010015437">
    <property type="protein sequence ID" value="GJT40025.1"/>
    <property type="molecule type" value="Genomic_DNA"/>
</dbReference>
<protein>
    <submittedName>
        <fullName evidence="3">Retrovirus-related pol polyprotein from transposon TNT 1-94</fullName>
    </submittedName>
</protein>
<feature type="domain" description="Retroviral polymerase SH3-like" evidence="2">
    <location>
        <begin position="568"/>
        <end position="622"/>
    </location>
</feature>
<dbReference type="InterPro" id="IPR057670">
    <property type="entry name" value="SH3_retrovirus"/>
</dbReference>
<proteinExistence type="predicted"/>
<name>A0ABQ5DLD6_9ASTR</name>
<accession>A0ABQ5DLD6</accession>
<feature type="coiled-coil region" evidence="1">
    <location>
        <begin position="310"/>
        <end position="337"/>
    </location>
</feature>
<dbReference type="InterPro" id="IPR012337">
    <property type="entry name" value="RNaseH-like_sf"/>
</dbReference>
<reference evidence="3" key="2">
    <citation type="submission" date="2022-01" db="EMBL/GenBank/DDBJ databases">
        <authorList>
            <person name="Yamashiro T."/>
            <person name="Shiraishi A."/>
            <person name="Satake H."/>
            <person name="Nakayama K."/>
        </authorList>
    </citation>
    <scope>NUCLEOTIDE SEQUENCE</scope>
</reference>
<evidence type="ECO:0000259" key="2">
    <source>
        <dbReference type="Pfam" id="PF25597"/>
    </source>
</evidence>
<evidence type="ECO:0000313" key="3">
    <source>
        <dbReference type="EMBL" id="GJT40025.1"/>
    </source>
</evidence>
<keyword evidence="1" id="KW-0175">Coiled coil</keyword>
<comment type="caution">
    <text evidence="3">The sequence shown here is derived from an EMBL/GenBank/DDBJ whole genome shotgun (WGS) entry which is preliminary data.</text>
</comment>
<reference evidence="3" key="1">
    <citation type="journal article" date="2022" name="Int. J. Mol. Sci.">
        <title>Draft Genome of Tanacetum Coccineum: Genomic Comparison of Closely Related Tanacetum-Family Plants.</title>
        <authorList>
            <person name="Yamashiro T."/>
            <person name="Shiraishi A."/>
            <person name="Nakayama K."/>
            <person name="Satake H."/>
        </authorList>
    </citation>
    <scope>NUCLEOTIDE SEQUENCE</scope>
</reference>